<dbReference type="PANTHER" id="PTHR30576:SF10">
    <property type="entry name" value="SLL5057 PROTEIN"/>
    <property type="match status" value="1"/>
</dbReference>
<feature type="transmembrane region" description="Helical" evidence="7">
    <location>
        <begin position="81"/>
        <end position="101"/>
    </location>
</feature>
<keyword evidence="2" id="KW-0808">Transferase</keyword>
<keyword evidence="5 7" id="KW-0472">Membrane</keyword>
<keyword evidence="3 7" id="KW-0812">Transmembrane</keyword>
<feature type="compositionally biased region" description="Low complexity" evidence="6">
    <location>
        <begin position="1"/>
        <end position="20"/>
    </location>
</feature>
<evidence type="ECO:0000256" key="1">
    <source>
        <dbReference type="ARBA" id="ARBA00004141"/>
    </source>
</evidence>
<dbReference type="Pfam" id="PF02397">
    <property type="entry name" value="Bac_transf"/>
    <property type="match status" value="1"/>
</dbReference>
<evidence type="ECO:0000256" key="7">
    <source>
        <dbReference type="SAM" id="Phobius"/>
    </source>
</evidence>
<dbReference type="AlphaFoldDB" id="A0A6J7HYB7"/>
<dbReference type="GO" id="GO:0016020">
    <property type="term" value="C:membrane"/>
    <property type="evidence" value="ECO:0007669"/>
    <property type="project" value="UniProtKB-SubCell"/>
</dbReference>
<evidence type="ECO:0000256" key="5">
    <source>
        <dbReference type="ARBA" id="ARBA00023136"/>
    </source>
</evidence>
<comment type="subcellular location">
    <subcellularLocation>
        <location evidence="1">Membrane</location>
        <topology evidence="1">Multi-pass membrane protein</topology>
    </subcellularLocation>
</comment>
<evidence type="ECO:0000256" key="3">
    <source>
        <dbReference type="ARBA" id="ARBA00022692"/>
    </source>
</evidence>
<feature type="domain" description="Bacterial sugar transferase" evidence="8">
    <location>
        <begin position="298"/>
        <end position="485"/>
    </location>
</feature>
<dbReference type="PANTHER" id="PTHR30576">
    <property type="entry name" value="COLANIC BIOSYNTHESIS UDP-GLUCOSE LIPID CARRIER TRANSFERASE"/>
    <property type="match status" value="1"/>
</dbReference>
<feature type="transmembrane region" description="Helical" evidence="7">
    <location>
        <begin position="304"/>
        <end position="324"/>
    </location>
</feature>
<dbReference type="InterPro" id="IPR003362">
    <property type="entry name" value="Bact_transf"/>
</dbReference>
<evidence type="ECO:0000256" key="2">
    <source>
        <dbReference type="ARBA" id="ARBA00022679"/>
    </source>
</evidence>
<dbReference type="GO" id="GO:0016780">
    <property type="term" value="F:phosphotransferase activity, for other substituted phosphate groups"/>
    <property type="evidence" value="ECO:0007669"/>
    <property type="project" value="TreeGrafter"/>
</dbReference>
<protein>
    <submittedName>
        <fullName evidence="9">Unannotated protein</fullName>
    </submittedName>
</protein>
<dbReference type="EMBL" id="CAFBMW010000004">
    <property type="protein sequence ID" value="CAB4923205.1"/>
    <property type="molecule type" value="Genomic_DNA"/>
</dbReference>
<name>A0A6J7HYB7_9ZZZZ</name>
<keyword evidence="4 7" id="KW-1133">Transmembrane helix</keyword>
<gene>
    <name evidence="9" type="ORF">UFOPK3662_00753</name>
</gene>
<evidence type="ECO:0000259" key="8">
    <source>
        <dbReference type="Pfam" id="PF02397"/>
    </source>
</evidence>
<evidence type="ECO:0000256" key="6">
    <source>
        <dbReference type="SAM" id="MobiDB-lite"/>
    </source>
</evidence>
<evidence type="ECO:0000313" key="9">
    <source>
        <dbReference type="EMBL" id="CAB4923205.1"/>
    </source>
</evidence>
<proteinExistence type="predicted"/>
<organism evidence="9">
    <name type="scientific">freshwater metagenome</name>
    <dbReference type="NCBI Taxonomy" id="449393"/>
    <lineage>
        <taxon>unclassified sequences</taxon>
        <taxon>metagenomes</taxon>
        <taxon>ecological metagenomes</taxon>
    </lineage>
</organism>
<accession>A0A6J7HYB7</accession>
<reference evidence="9" key="1">
    <citation type="submission" date="2020-05" db="EMBL/GenBank/DDBJ databases">
        <authorList>
            <person name="Chiriac C."/>
            <person name="Salcher M."/>
            <person name="Ghai R."/>
            <person name="Kavagutti S V."/>
        </authorList>
    </citation>
    <scope>NUCLEOTIDE SEQUENCE</scope>
</reference>
<feature type="region of interest" description="Disordered" evidence="6">
    <location>
        <begin position="1"/>
        <end position="35"/>
    </location>
</feature>
<sequence>MTQTLPQVAPEQVAPGQVAPPVVPRPRPPVTPRDPMLAVPSVADVVEELDARRPRRVWPVAVLDLVLAVAAALVTARTTDLPLGVALAAAAPWPLLLLAAGHYRQGALGDARGTRAWAAARTGVRATVVVLAGAPLLAAADPMALAQLSAACGAASAAHALARRPQRPRLVLAGRPRDVREAMVELASTGRQEVVAACLTRPSKVSLDGVAAYVGLDGSAEVVERHRADALVLLPGARLSSTEVRRLHWALGVVGAELCVGTGLLDVTPGRARVLATGGLNLVHVAPAPLRGPRRWVKEAVERTCAVLGLLVLLPVLLVLGALVRLDSPGPAIYSQVRVGRDGRLFTMYKLRSMSTAAHDERTQLVACNESDGVLFKIRQDPRVTRTGRWLRRTSLDELPQLWNVVRGEMSLVGPRPALPDEVERYGVDPRRRLVVKPGITGLWQVSGRSDLSWAESVRLDVRYVDNWSLGLDLTILVRTVRAVVSHRGAY</sequence>
<feature type="transmembrane region" description="Helical" evidence="7">
    <location>
        <begin position="57"/>
        <end position="75"/>
    </location>
</feature>
<feature type="compositionally biased region" description="Pro residues" evidence="6">
    <location>
        <begin position="21"/>
        <end position="32"/>
    </location>
</feature>
<dbReference type="InterPro" id="IPR017475">
    <property type="entry name" value="EPS_sugar_tfrase"/>
</dbReference>
<evidence type="ECO:0000256" key="4">
    <source>
        <dbReference type="ARBA" id="ARBA00022989"/>
    </source>
</evidence>
<dbReference type="NCBIfam" id="TIGR03025">
    <property type="entry name" value="EPS_sugtrans"/>
    <property type="match status" value="1"/>
</dbReference>